<dbReference type="Proteomes" id="UP001157006">
    <property type="component" value="Unassembled WGS sequence"/>
</dbReference>
<gene>
    <name evidence="1" type="ORF">VFH_U025840</name>
</gene>
<accession>A0AAV0YFS5</accession>
<sequence>MQFRPSIATSRFCLRFASFVSSNSASIRDFHRSSSNVATVIVVAFSSLIRFLRLCSLSKQHGSISLHRRNLYMHRRHSTVSAFDSLSSSQNLSPRHHRIRFFYGDVIRWKKPEIFRFVEDWRRRENAKELRRGSFLRSRLGEKLQRNFAASQNFRENSETSLRSFCRNQPSQQLGAHASFPLATCAGISQLSSVVVPHLKLVVKAIFGTYCKLKFLHEHGQNFRRISLAFESTSRLFGRRQVVFVNEKYCRN</sequence>
<organism evidence="1 2">
    <name type="scientific">Vicia faba</name>
    <name type="common">Broad bean</name>
    <name type="synonym">Faba vulgaris</name>
    <dbReference type="NCBI Taxonomy" id="3906"/>
    <lineage>
        <taxon>Eukaryota</taxon>
        <taxon>Viridiplantae</taxon>
        <taxon>Streptophyta</taxon>
        <taxon>Embryophyta</taxon>
        <taxon>Tracheophyta</taxon>
        <taxon>Spermatophyta</taxon>
        <taxon>Magnoliopsida</taxon>
        <taxon>eudicotyledons</taxon>
        <taxon>Gunneridae</taxon>
        <taxon>Pentapetalae</taxon>
        <taxon>rosids</taxon>
        <taxon>fabids</taxon>
        <taxon>Fabales</taxon>
        <taxon>Fabaceae</taxon>
        <taxon>Papilionoideae</taxon>
        <taxon>50 kb inversion clade</taxon>
        <taxon>NPAAA clade</taxon>
        <taxon>Hologalegina</taxon>
        <taxon>IRL clade</taxon>
        <taxon>Fabeae</taxon>
        <taxon>Vicia</taxon>
    </lineage>
</organism>
<reference evidence="1 2" key="1">
    <citation type="submission" date="2023-01" db="EMBL/GenBank/DDBJ databases">
        <authorList>
            <person name="Kreplak J."/>
        </authorList>
    </citation>
    <scope>NUCLEOTIDE SEQUENCE [LARGE SCALE GENOMIC DNA]</scope>
</reference>
<comment type="caution">
    <text evidence="1">The sequence shown here is derived from an EMBL/GenBank/DDBJ whole genome shotgun (WGS) entry which is preliminary data.</text>
</comment>
<evidence type="ECO:0000313" key="1">
    <source>
        <dbReference type="EMBL" id="CAI8583410.1"/>
    </source>
</evidence>
<name>A0AAV0YFS5_VICFA</name>
<dbReference type="AlphaFoldDB" id="A0AAV0YFS5"/>
<keyword evidence="2" id="KW-1185">Reference proteome</keyword>
<protein>
    <submittedName>
        <fullName evidence="1">Uncharacterized protein</fullName>
    </submittedName>
</protein>
<proteinExistence type="predicted"/>
<evidence type="ECO:0000313" key="2">
    <source>
        <dbReference type="Proteomes" id="UP001157006"/>
    </source>
</evidence>
<dbReference type="EMBL" id="CATIWC010000655">
    <property type="protein sequence ID" value="CAI8583410.1"/>
    <property type="molecule type" value="Genomic_DNA"/>
</dbReference>